<name>A0A226CZU8_FOLCA</name>
<sequence length="146" mass="15906">EEGSPILEEDAADSEASSDPTWQPSSQGTSESEPFSEGESESEPFSEPPSGDDSIADIPSASQNGDEEEGESDDDDDDDDEIFAERGPKVEKPPFSFEQLMDEVQEWIDGTIPDQQIDPLIEEEESSLDPSTVAGSDSEEEEEEEN</sequence>
<dbReference type="Proteomes" id="UP000198287">
    <property type="component" value="Unassembled WGS sequence"/>
</dbReference>
<protein>
    <submittedName>
        <fullName evidence="2">Uncharacterized protein</fullName>
    </submittedName>
</protein>
<feature type="non-terminal residue" evidence="2">
    <location>
        <position position="1"/>
    </location>
</feature>
<gene>
    <name evidence="2" type="ORF">Fcan01_26702</name>
</gene>
<feature type="compositionally biased region" description="Polar residues" evidence="1">
    <location>
        <begin position="20"/>
        <end position="29"/>
    </location>
</feature>
<organism evidence="2 3">
    <name type="scientific">Folsomia candida</name>
    <name type="common">Springtail</name>
    <dbReference type="NCBI Taxonomy" id="158441"/>
    <lineage>
        <taxon>Eukaryota</taxon>
        <taxon>Metazoa</taxon>
        <taxon>Ecdysozoa</taxon>
        <taxon>Arthropoda</taxon>
        <taxon>Hexapoda</taxon>
        <taxon>Collembola</taxon>
        <taxon>Entomobryomorpha</taxon>
        <taxon>Isotomoidea</taxon>
        <taxon>Isotomidae</taxon>
        <taxon>Proisotominae</taxon>
        <taxon>Folsomia</taxon>
    </lineage>
</organism>
<proteinExistence type="predicted"/>
<dbReference type="AlphaFoldDB" id="A0A226CZU8"/>
<feature type="compositionally biased region" description="Acidic residues" evidence="1">
    <location>
        <begin position="1"/>
        <end position="13"/>
    </location>
</feature>
<feature type="compositionally biased region" description="Acidic residues" evidence="1">
    <location>
        <begin position="65"/>
        <end position="82"/>
    </location>
</feature>
<feature type="compositionally biased region" description="Basic and acidic residues" evidence="1">
    <location>
        <begin position="83"/>
        <end position="92"/>
    </location>
</feature>
<feature type="compositionally biased region" description="Acidic residues" evidence="1">
    <location>
        <begin position="34"/>
        <end position="44"/>
    </location>
</feature>
<feature type="compositionally biased region" description="Acidic residues" evidence="1">
    <location>
        <begin position="137"/>
        <end position="146"/>
    </location>
</feature>
<comment type="caution">
    <text evidence="2">The sequence shown here is derived from an EMBL/GenBank/DDBJ whole genome shotgun (WGS) entry which is preliminary data.</text>
</comment>
<dbReference type="EMBL" id="LNIX01000045">
    <property type="protein sequence ID" value="OXA38463.1"/>
    <property type="molecule type" value="Genomic_DNA"/>
</dbReference>
<feature type="region of interest" description="Disordered" evidence="1">
    <location>
        <begin position="108"/>
        <end position="146"/>
    </location>
</feature>
<evidence type="ECO:0000313" key="3">
    <source>
        <dbReference type="Proteomes" id="UP000198287"/>
    </source>
</evidence>
<keyword evidence="3" id="KW-1185">Reference proteome</keyword>
<evidence type="ECO:0000256" key="1">
    <source>
        <dbReference type="SAM" id="MobiDB-lite"/>
    </source>
</evidence>
<evidence type="ECO:0000313" key="2">
    <source>
        <dbReference type="EMBL" id="OXA38463.1"/>
    </source>
</evidence>
<accession>A0A226CZU8</accession>
<feature type="region of interest" description="Disordered" evidence="1">
    <location>
        <begin position="1"/>
        <end position="95"/>
    </location>
</feature>
<reference evidence="2 3" key="1">
    <citation type="submission" date="2015-12" db="EMBL/GenBank/DDBJ databases">
        <title>The genome of Folsomia candida.</title>
        <authorList>
            <person name="Faddeeva A."/>
            <person name="Derks M.F."/>
            <person name="Anvar Y."/>
            <person name="Smit S."/>
            <person name="Van Straalen N."/>
            <person name="Roelofs D."/>
        </authorList>
    </citation>
    <scope>NUCLEOTIDE SEQUENCE [LARGE SCALE GENOMIC DNA]</scope>
    <source>
        <strain evidence="2 3">VU population</strain>
        <tissue evidence="2">Whole body</tissue>
    </source>
</reference>